<sequence>MTADTISEIVPGAPWALIAVMGVTGAGKSTFIQTVSKATDVVIGHNLESCKYSNLEFNVPVRDGLTLFHQGTSEMKGYTFHYYGYNINLIDTPGFNDTHKSETQVLQDIANWLQDSYEQKQKLHGVIYLHNINNVRMEGSALRNLRMFRQLCGEEPLKNVILATSFWGKVEEKTGTDREAELRDRPEFWGQMLKRGSRMMRYTGRASALKIVSHFLDMSPVPLEIQRELVEEAKPLIETAAGKSVNEELIRLEKWHKEELKKLREDYQLAIEEKDKELQETLAEHQRKHDRDLDRVFRQQEQLRAERRAEDRRRQNDLEMHLKRLEDLSMESNVDWEKHSSELQEMSFDELVSKIRANEIKVKADDRDKVEKIIEEVKKSSELSSSSRRKMKGTAKFLLSALLKVVVPVTSLCLLGVPISFPFDFGQDSNN</sequence>
<dbReference type="GeneID" id="81362493"/>
<keyword evidence="2" id="KW-0472">Membrane</keyword>
<comment type="caution">
    <text evidence="3">The sequence shown here is derived from an EMBL/GenBank/DDBJ whole genome shotgun (WGS) entry which is preliminary data.</text>
</comment>
<evidence type="ECO:0000256" key="2">
    <source>
        <dbReference type="SAM" id="Phobius"/>
    </source>
</evidence>
<dbReference type="InterPro" id="IPR027417">
    <property type="entry name" value="P-loop_NTPase"/>
</dbReference>
<dbReference type="Proteomes" id="UP001149074">
    <property type="component" value="Unassembled WGS sequence"/>
</dbReference>
<gene>
    <name evidence="3" type="ORF">N7532_011023</name>
</gene>
<dbReference type="OrthoDB" id="8954335at2759"/>
<feature type="transmembrane region" description="Helical" evidence="2">
    <location>
        <begin position="397"/>
        <end position="421"/>
    </location>
</feature>
<keyword evidence="1" id="KW-0175">Coiled coil</keyword>
<evidence type="ECO:0000313" key="3">
    <source>
        <dbReference type="EMBL" id="KAJ5081980.1"/>
    </source>
</evidence>
<evidence type="ECO:0000256" key="1">
    <source>
        <dbReference type="SAM" id="Coils"/>
    </source>
</evidence>
<reference evidence="3" key="2">
    <citation type="journal article" date="2023" name="IMA Fungus">
        <title>Comparative genomic study of the Penicillium genus elucidates a diverse pangenome and 15 lateral gene transfer events.</title>
        <authorList>
            <person name="Petersen C."/>
            <person name="Sorensen T."/>
            <person name="Nielsen M.R."/>
            <person name="Sondergaard T.E."/>
            <person name="Sorensen J.L."/>
            <person name="Fitzpatrick D.A."/>
            <person name="Frisvad J.C."/>
            <person name="Nielsen K.L."/>
        </authorList>
    </citation>
    <scope>NUCLEOTIDE SEQUENCE</scope>
    <source>
        <strain evidence="3">IBT 30761</strain>
    </source>
</reference>
<dbReference type="EMBL" id="JAPQKI010000011">
    <property type="protein sequence ID" value="KAJ5081980.1"/>
    <property type="molecule type" value="Genomic_DNA"/>
</dbReference>
<name>A0A9W9EHS2_9EURO</name>
<dbReference type="RefSeq" id="XP_056468502.1">
    <property type="nucleotide sequence ID" value="XM_056623514.1"/>
</dbReference>
<dbReference type="SUPFAM" id="SSF52540">
    <property type="entry name" value="P-loop containing nucleoside triphosphate hydrolases"/>
    <property type="match status" value="1"/>
</dbReference>
<keyword evidence="2" id="KW-0812">Transmembrane</keyword>
<keyword evidence="4" id="KW-1185">Reference proteome</keyword>
<evidence type="ECO:0000313" key="4">
    <source>
        <dbReference type="Proteomes" id="UP001149074"/>
    </source>
</evidence>
<dbReference type="AlphaFoldDB" id="A0A9W9EHS2"/>
<organism evidence="3 4">
    <name type="scientific">Penicillium argentinense</name>
    <dbReference type="NCBI Taxonomy" id="1131581"/>
    <lineage>
        <taxon>Eukaryota</taxon>
        <taxon>Fungi</taxon>
        <taxon>Dikarya</taxon>
        <taxon>Ascomycota</taxon>
        <taxon>Pezizomycotina</taxon>
        <taxon>Eurotiomycetes</taxon>
        <taxon>Eurotiomycetidae</taxon>
        <taxon>Eurotiales</taxon>
        <taxon>Aspergillaceae</taxon>
        <taxon>Penicillium</taxon>
    </lineage>
</organism>
<accession>A0A9W9EHS2</accession>
<reference evidence="3" key="1">
    <citation type="submission" date="2022-11" db="EMBL/GenBank/DDBJ databases">
        <authorList>
            <person name="Petersen C."/>
        </authorList>
    </citation>
    <scope>NUCLEOTIDE SEQUENCE</scope>
    <source>
        <strain evidence="3">IBT 30761</strain>
    </source>
</reference>
<dbReference type="Gene3D" id="3.40.50.300">
    <property type="entry name" value="P-loop containing nucleotide triphosphate hydrolases"/>
    <property type="match status" value="1"/>
</dbReference>
<keyword evidence="2" id="KW-1133">Transmembrane helix</keyword>
<evidence type="ECO:0008006" key="5">
    <source>
        <dbReference type="Google" id="ProtNLM"/>
    </source>
</evidence>
<feature type="coiled-coil region" evidence="1">
    <location>
        <begin position="246"/>
        <end position="291"/>
    </location>
</feature>
<protein>
    <recommendedName>
        <fullName evidence="5">G domain-containing protein</fullName>
    </recommendedName>
</protein>
<proteinExistence type="predicted"/>